<dbReference type="InterPro" id="IPR001623">
    <property type="entry name" value="DnaJ_domain"/>
</dbReference>
<dbReference type="InterPro" id="IPR008971">
    <property type="entry name" value="HSP40/DnaJ_pept-bd"/>
</dbReference>
<dbReference type="PROSITE" id="PS50076">
    <property type="entry name" value="DNAJ_2"/>
    <property type="match status" value="1"/>
</dbReference>
<feature type="domain" description="J" evidence="2">
    <location>
        <begin position="5"/>
        <end position="70"/>
    </location>
</feature>
<sequence>MEFIDYYKVLGVSEKATEKEIKSAYRKLARKYHPDLNPGDAGAEQKFKQVNEAHEVLSDPEKRKKYDQYGKDWQHAEAFEKARKAGPQSSDYGQYTYSSGEGSDFSDFFESMFGGFGSRQGGRSRGFKGQDFNATLELDLREAFKTHKRTLTLGDRNIRITIPAGIENGQTIRIRGYGGPGINGGPAGDLYLTFELHNATGFRREGANLYRTVDLPLTTAVLGGEFTVDTFDGKANLRVKPLTQNATTVKLKGKGFPVYKKEGHFGDLYITYQVALPTKLTPEQKSLFESLKATNL</sequence>
<evidence type="ECO:0000313" key="3">
    <source>
        <dbReference type="EMBL" id="MCO5723948.1"/>
    </source>
</evidence>
<dbReference type="InterPro" id="IPR036869">
    <property type="entry name" value="J_dom_sf"/>
</dbReference>
<dbReference type="Proteomes" id="UP001206312">
    <property type="component" value="Unassembled WGS sequence"/>
</dbReference>
<dbReference type="CDD" id="cd10747">
    <property type="entry name" value="DnaJ_C"/>
    <property type="match status" value="1"/>
</dbReference>
<keyword evidence="1" id="KW-0143">Chaperone</keyword>
<evidence type="ECO:0000313" key="4">
    <source>
        <dbReference type="Proteomes" id="UP001206312"/>
    </source>
</evidence>
<evidence type="ECO:0000256" key="1">
    <source>
        <dbReference type="ARBA" id="ARBA00023186"/>
    </source>
</evidence>
<evidence type="ECO:0000259" key="2">
    <source>
        <dbReference type="PROSITE" id="PS50076"/>
    </source>
</evidence>
<accession>A0ABT1AV62</accession>
<dbReference type="PROSITE" id="PS00636">
    <property type="entry name" value="DNAJ_1"/>
    <property type="match status" value="1"/>
</dbReference>
<dbReference type="CDD" id="cd06257">
    <property type="entry name" value="DnaJ"/>
    <property type="match status" value="1"/>
</dbReference>
<organism evidence="3 4">
    <name type="scientific">Robiginitalea marina</name>
    <dbReference type="NCBI Taxonomy" id="2954105"/>
    <lineage>
        <taxon>Bacteria</taxon>
        <taxon>Pseudomonadati</taxon>
        <taxon>Bacteroidota</taxon>
        <taxon>Flavobacteriia</taxon>
        <taxon>Flavobacteriales</taxon>
        <taxon>Flavobacteriaceae</taxon>
        <taxon>Robiginitalea</taxon>
    </lineage>
</organism>
<dbReference type="SUPFAM" id="SSF49493">
    <property type="entry name" value="HSP40/DnaJ peptide-binding domain"/>
    <property type="match status" value="2"/>
</dbReference>
<dbReference type="RefSeq" id="WP_252740322.1">
    <property type="nucleotide sequence ID" value="NZ_JAMXIB010000002.1"/>
</dbReference>
<dbReference type="PRINTS" id="PR00625">
    <property type="entry name" value="JDOMAIN"/>
</dbReference>
<gene>
    <name evidence="3" type="ORF">NG653_03705</name>
</gene>
<dbReference type="PANTHER" id="PTHR43096:SF52">
    <property type="entry name" value="DNAJ HOMOLOG 1, MITOCHONDRIAL-RELATED"/>
    <property type="match status" value="1"/>
</dbReference>
<reference evidence="3 4" key="1">
    <citation type="submission" date="2022-06" db="EMBL/GenBank/DDBJ databases">
        <authorList>
            <person name="Xuan X."/>
        </authorList>
    </citation>
    <scope>NUCLEOTIDE SEQUENCE [LARGE SCALE GENOMIC DNA]</scope>
    <source>
        <strain evidence="3 4">2V75</strain>
    </source>
</reference>
<dbReference type="Gene3D" id="1.10.287.110">
    <property type="entry name" value="DnaJ domain"/>
    <property type="match status" value="1"/>
</dbReference>
<dbReference type="EMBL" id="JAMXIB010000002">
    <property type="protein sequence ID" value="MCO5723948.1"/>
    <property type="molecule type" value="Genomic_DNA"/>
</dbReference>
<protein>
    <submittedName>
        <fullName evidence="3">J domain-containing protein</fullName>
    </submittedName>
</protein>
<dbReference type="InterPro" id="IPR018253">
    <property type="entry name" value="DnaJ_domain_CS"/>
</dbReference>
<dbReference type="Pfam" id="PF01556">
    <property type="entry name" value="DnaJ_C"/>
    <property type="match status" value="1"/>
</dbReference>
<comment type="caution">
    <text evidence="3">The sequence shown here is derived from an EMBL/GenBank/DDBJ whole genome shotgun (WGS) entry which is preliminary data.</text>
</comment>
<dbReference type="SUPFAM" id="SSF46565">
    <property type="entry name" value="Chaperone J-domain"/>
    <property type="match status" value="1"/>
</dbReference>
<dbReference type="Pfam" id="PF00226">
    <property type="entry name" value="DnaJ"/>
    <property type="match status" value="1"/>
</dbReference>
<keyword evidence="4" id="KW-1185">Reference proteome</keyword>
<dbReference type="InterPro" id="IPR002939">
    <property type="entry name" value="DnaJ_C"/>
</dbReference>
<dbReference type="Gene3D" id="2.60.260.20">
    <property type="entry name" value="Urease metallochaperone UreE, N-terminal domain"/>
    <property type="match status" value="2"/>
</dbReference>
<name>A0ABT1AV62_9FLAO</name>
<proteinExistence type="predicted"/>
<dbReference type="SMART" id="SM00271">
    <property type="entry name" value="DnaJ"/>
    <property type="match status" value="1"/>
</dbReference>
<dbReference type="PANTHER" id="PTHR43096">
    <property type="entry name" value="DNAJ HOMOLOG 1, MITOCHONDRIAL-RELATED"/>
    <property type="match status" value="1"/>
</dbReference>